<name>A0A414IQC8_9FIRM</name>
<dbReference type="SUPFAM" id="SSF69572">
    <property type="entry name" value="Activating enzymes of the ubiquitin-like proteins"/>
    <property type="match status" value="1"/>
</dbReference>
<accession>A0A414IQC8</accession>
<dbReference type="PANTHER" id="PTHR43267:SF1">
    <property type="entry name" value="TRNA THREONYLCARBAMOYLADENOSINE DEHYDRATASE"/>
    <property type="match status" value="1"/>
</dbReference>
<reference evidence="2 3" key="1">
    <citation type="submission" date="2018-08" db="EMBL/GenBank/DDBJ databases">
        <title>A genome reference for cultivated species of the human gut microbiota.</title>
        <authorList>
            <person name="Zou Y."/>
            <person name="Xue W."/>
            <person name="Luo G."/>
        </authorList>
    </citation>
    <scope>NUCLEOTIDE SEQUENCE [LARGE SCALE GENOMIC DNA]</scope>
    <source>
        <strain evidence="2 3">AM29-10</strain>
    </source>
</reference>
<organism evidence="2 3">
    <name type="scientific">Agathobacter rectalis</name>
    <dbReference type="NCBI Taxonomy" id="39491"/>
    <lineage>
        <taxon>Bacteria</taxon>
        <taxon>Bacillati</taxon>
        <taxon>Bacillota</taxon>
        <taxon>Clostridia</taxon>
        <taxon>Lachnospirales</taxon>
        <taxon>Lachnospiraceae</taxon>
        <taxon>Agathobacter</taxon>
    </lineage>
</organism>
<keyword evidence="2" id="KW-0548">Nucleotidyltransferase</keyword>
<dbReference type="EMBL" id="QSKC01000027">
    <property type="protein sequence ID" value="RHE30577.1"/>
    <property type="molecule type" value="Genomic_DNA"/>
</dbReference>
<evidence type="ECO:0000313" key="2">
    <source>
        <dbReference type="EMBL" id="RHE30577.1"/>
    </source>
</evidence>
<keyword evidence="2" id="KW-0808">Transferase</keyword>
<dbReference type="InterPro" id="IPR000594">
    <property type="entry name" value="ThiF_NAD_FAD-bd"/>
</dbReference>
<dbReference type="Proteomes" id="UP000285290">
    <property type="component" value="Unassembled WGS sequence"/>
</dbReference>
<dbReference type="PANTHER" id="PTHR43267">
    <property type="entry name" value="TRNA THREONYLCARBAMOYLADENOSINE DEHYDRATASE"/>
    <property type="match status" value="1"/>
</dbReference>
<feature type="domain" description="THIF-type NAD/FAD binding fold" evidence="1">
    <location>
        <begin position="338"/>
        <end position="549"/>
    </location>
</feature>
<dbReference type="InterPro" id="IPR035985">
    <property type="entry name" value="Ubiquitin-activating_enz"/>
</dbReference>
<evidence type="ECO:0000313" key="3">
    <source>
        <dbReference type="Proteomes" id="UP000285290"/>
    </source>
</evidence>
<dbReference type="GO" id="GO:0061503">
    <property type="term" value="F:tRNA threonylcarbamoyladenosine dehydratase"/>
    <property type="evidence" value="ECO:0007669"/>
    <property type="project" value="TreeGrafter"/>
</dbReference>
<dbReference type="InterPro" id="IPR045886">
    <property type="entry name" value="ThiF/MoeB/HesA"/>
</dbReference>
<dbReference type="Gene3D" id="3.40.50.720">
    <property type="entry name" value="NAD(P)-binding Rossmann-like Domain"/>
    <property type="match status" value="1"/>
</dbReference>
<dbReference type="GO" id="GO:0061504">
    <property type="term" value="P:cyclic threonylcarbamoyladenosine biosynthetic process"/>
    <property type="evidence" value="ECO:0007669"/>
    <property type="project" value="TreeGrafter"/>
</dbReference>
<protein>
    <submittedName>
        <fullName evidence="2">ThiF family adenylyltransferase</fullName>
    </submittedName>
</protein>
<sequence>MYIVYGKKLEKILIVKGRMNMFRNKEKYHVYITNNTLRGMILEVGRHPNNESIIQMPGIRIGNNFYFDMLADSGIHATYTPTMCEKDHEYTDHLSTRIAENYDFSKGKMTVSQVHRHLDNCLKFSAGDYPANSKLAKRYGGVVNGLMFVDPEFRVKFWYIDEDGREIEADYEVNDKMVAEAMPLVDIERLMSAVEKNEAERHSTKGKEDIKEDSNVNIDFEKVKEELMPYKVLIPAEYRDESYEGTLMGYYIPETKTYNIIRSSANGIMRDGMVRLGAACSADHALRKRENTDFSEVYIIWYDDEPVVFIGSEKKVNVDIEYYSEIKDIFSRNKGIVAMDTIRKKQAVIAGMGSGGFKIGIELVRAGIGSLIVADDDIVSYHNVCRHECGIHDVGRYKVDCFKEKAADINPNCVVYTYRELIQHVDPELLKENIWKDSVIISCADNRHCGYICNKISDTYNIPMIDAGCGPRASTGEVFYYKPDSGMACYTCTYGEDKGIDYSNQAVRRQFYATEKELEKVNFQPGMYLDIELVAIFTAKLAIDLLMETDENYEMKILPYISQCTILLNYPIDKDVNPYMQIFGDEPSIKPLIWKSVSAKKNPKCDYCGNT</sequence>
<dbReference type="Pfam" id="PF00899">
    <property type="entry name" value="ThiF"/>
    <property type="match status" value="1"/>
</dbReference>
<dbReference type="GO" id="GO:0016779">
    <property type="term" value="F:nucleotidyltransferase activity"/>
    <property type="evidence" value="ECO:0007669"/>
    <property type="project" value="UniProtKB-KW"/>
</dbReference>
<dbReference type="AlphaFoldDB" id="A0A414IQC8"/>
<gene>
    <name evidence="2" type="ORF">DW753_14170</name>
</gene>
<dbReference type="GO" id="GO:0008641">
    <property type="term" value="F:ubiquitin-like modifier activating enzyme activity"/>
    <property type="evidence" value="ECO:0007669"/>
    <property type="project" value="InterPro"/>
</dbReference>
<proteinExistence type="predicted"/>
<evidence type="ECO:0000259" key="1">
    <source>
        <dbReference type="Pfam" id="PF00899"/>
    </source>
</evidence>
<comment type="caution">
    <text evidence="2">The sequence shown here is derived from an EMBL/GenBank/DDBJ whole genome shotgun (WGS) entry which is preliminary data.</text>
</comment>